<evidence type="ECO:0000313" key="3">
    <source>
        <dbReference type="Proteomes" id="UP001358586"/>
    </source>
</evidence>
<proteinExistence type="predicted"/>
<name>A0ABR0Q9A7_GOSAR</name>
<evidence type="ECO:0000256" key="1">
    <source>
        <dbReference type="SAM" id="MobiDB-lite"/>
    </source>
</evidence>
<dbReference type="EMBL" id="JARKNE010000004">
    <property type="protein sequence ID" value="KAK5835578.1"/>
    <property type="molecule type" value="Genomic_DNA"/>
</dbReference>
<keyword evidence="3" id="KW-1185">Reference proteome</keyword>
<accession>A0ABR0Q9A7</accession>
<organism evidence="2 3">
    <name type="scientific">Gossypium arboreum</name>
    <name type="common">Tree cotton</name>
    <name type="synonym">Gossypium nanking</name>
    <dbReference type="NCBI Taxonomy" id="29729"/>
    <lineage>
        <taxon>Eukaryota</taxon>
        <taxon>Viridiplantae</taxon>
        <taxon>Streptophyta</taxon>
        <taxon>Embryophyta</taxon>
        <taxon>Tracheophyta</taxon>
        <taxon>Spermatophyta</taxon>
        <taxon>Magnoliopsida</taxon>
        <taxon>eudicotyledons</taxon>
        <taxon>Gunneridae</taxon>
        <taxon>Pentapetalae</taxon>
        <taxon>rosids</taxon>
        <taxon>malvids</taxon>
        <taxon>Malvales</taxon>
        <taxon>Malvaceae</taxon>
        <taxon>Malvoideae</taxon>
        <taxon>Gossypium</taxon>
    </lineage>
</organism>
<comment type="caution">
    <text evidence="2">The sequence shown here is derived from an EMBL/GenBank/DDBJ whole genome shotgun (WGS) entry which is preliminary data.</text>
</comment>
<feature type="region of interest" description="Disordered" evidence="1">
    <location>
        <begin position="177"/>
        <end position="198"/>
    </location>
</feature>
<reference evidence="2 3" key="1">
    <citation type="submission" date="2023-03" db="EMBL/GenBank/DDBJ databases">
        <title>WGS of Gossypium arboreum.</title>
        <authorList>
            <person name="Yu D."/>
        </authorList>
    </citation>
    <scope>NUCLEOTIDE SEQUENCE [LARGE SCALE GENOMIC DNA]</scope>
    <source>
        <tissue evidence="2">Leaf</tissue>
    </source>
</reference>
<evidence type="ECO:0000313" key="2">
    <source>
        <dbReference type="EMBL" id="KAK5835578.1"/>
    </source>
</evidence>
<dbReference type="Proteomes" id="UP001358586">
    <property type="component" value="Chromosome 4"/>
</dbReference>
<gene>
    <name evidence="2" type="ORF">PVK06_011270</name>
</gene>
<sequence length="198" mass="22900">MPYPCCTKFTEMTKLPPCFQGQWLVELKKGQKWKGAPIIPKAVTTRNCCVVVLGKGLRVWAFQETCNQNNVKLVGLEERVHSGEQSLAQLCQAHEITLSQIKDVDSCVFAWKTKYVNFYYLKKVTIESLNINVYNPEGKDWENFQRKWKQSTNFFIPKEPEIEEDLEDSIDLEEFLKKHPQTKEAPANPTDQLVEEGN</sequence>
<protein>
    <submittedName>
        <fullName evidence="2">Uncharacterized protein</fullName>
    </submittedName>
</protein>